<evidence type="ECO:0000313" key="9">
    <source>
        <dbReference type="Proteomes" id="UP000033188"/>
    </source>
</evidence>
<dbReference type="AlphaFoldDB" id="A0A061DAY2"/>
<dbReference type="Pfam" id="PF04442">
    <property type="entry name" value="CtaG_Cox11"/>
    <property type="match status" value="1"/>
</dbReference>
<dbReference type="FunFam" id="2.60.370.10:FF:000001">
    <property type="entry name" value="COX11 cytochrome c oxidase assembly homolog"/>
    <property type="match status" value="1"/>
</dbReference>
<dbReference type="GO" id="GO:0005743">
    <property type="term" value="C:mitochondrial inner membrane"/>
    <property type="evidence" value="ECO:0007669"/>
    <property type="project" value="UniProtKB-SubCell"/>
</dbReference>
<dbReference type="STRING" id="5866.A0A061DAY2"/>
<dbReference type="Gene3D" id="2.60.370.10">
    <property type="entry name" value="Ctag/Cox11"/>
    <property type="match status" value="1"/>
</dbReference>
<accession>A0A061DAY2</accession>
<feature type="region of interest" description="Disordered" evidence="6">
    <location>
        <begin position="54"/>
        <end position="75"/>
    </location>
</feature>
<dbReference type="HAMAP" id="MF_00155">
    <property type="entry name" value="CtaG"/>
    <property type="match status" value="1"/>
</dbReference>
<evidence type="ECO:0000256" key="5">
    <source>
        <dbReference type="ARBA" id="ARBA00023136"/>
    </source>
</evidence>
<comment type="function">
    <text evidence="1">Exerts its effect at some terminal stage of cytochrome c oxidase synthesis, probably by being involved in the insertion of the copper B into subunit I.</text>
</comment>
<feature type="transmembrane region" description="Helical" evidence="7">
    <location>
        <begin position="106"/>
        <end position="124"/>
    </location>
</feature>
<evidence type="ECO:0000256" key="1">
    <source>
        <dbReference type="ARBA" id="ARBA00004007"/>
    </source>
</evidence>
<sequence length="292" mass="33112">MAGHFGQSSVVKTGLMATYFTLHRPLFHVGARIRCHSSLAAINRWFDTAPSRRFSSRVVPPSQSHTPKATQSRDGREDKFMYLQTRFSRTPVVNPLKEADSIGTTLLGVFIALFGITFACVPLYEFFCQQSGYMGTTKRVKTYKPPPDDRGGRMFEIDFVTHSHLKWDFKPAQRSVVIGAGETTLAFYTVKNLTDKPVIGVAAYHVIPDEAGGFFNKIQCFCFEEQMLHPGEEVDLPVLFFLDPDILKDKHGVDKITLTYTFFEANSEIPPEYTTLLKRMFDPSIWARHILL</sequence>
<evidence type="ECO:0000256" key="6">
    <source>
        <dbReference type="SAM" id="MobiDB-lite"/>
    </source>
</evidence>
<dbReference type="Proteomes" id="UP000033188">
    <property type="component" value="Chromosome 4"/>
</dbReference>
<evidence type="ECO:0000256" key="2">
    <source>
        <dbReference type="ARBA" id="ARBA00004243"/>
    </source>
</evidence>
<dbReference type="EMBL" id="LK391710">
    <property type="protein sequence ID" value="CDR97816.1"/>
    <property type="molecule type" value="Genomic_DNA"/>
</dbReference>
<dbReference type="RefSeq" id="XP_012770002.1">
    <property type="nucleotide sequence ID" value="XM_012914548.1"/>
</dbReference>
<keyword evidence="9" id="KW-1185">Reference proteome</keyword>
<feature type="compositionally biased region" description="Low complexity" evidence="6">
    <location>
        <begin position="54"/>
        <end position="64"/>
    </location>
</feature>
<keyword evidence="3 7" id="KW-0812">Transmembrane</keyword>
<protein>
    <submittedName>
        <fullName evidence="8">Cytochrome c oxidase assembly protein Cox11 subunit, putative</fullName>
    </submittedName>
</protein>
<evidence type="ECO:0000256" key="7">
    <source>
        <dbReference type="SAM" id="Phobius"/>
    </source>
</evidence>
<dbReference type="SUPFAM" id="SSF110111">
    <property type="entry name" value="Ctag/Cox11"/>
    <property type="match status" value="1"/>
</dbReference>
<gene>
    <name evidence="8" type="ORF">BBBOND_0403040</name>
</gene>
<evidence type="ECO:0000313" key="8">
    <source>
        <dbReference type="EMBL" id="CDR97816.1"/>
    </source>
</evidence>
<keyword evidence="5 7" id="KW-0472">Membrane</keyword>
<dbReference type="VEuPathDB" id="PiroplasmaDB:BBBOND_0403040"/>
<dbReference type="NCBIfam" id="NF003465">
    <property type="entry name" value="PRK05089.1"/>
    <property type="match status" value="1"/>
</dbReference>
<dbReference type="PANTHER" id="PTHR21320">
    <property type="entry name" value="CYTOCHROME C OXIDASE ASSEMBLY PROTEIN COX11-RELATED"/>
    <property type="match status" value="1"/>
</dbReference>
<proteinExistence type="inferred from homology"/>
<organism evidence="8 9">
    <name type="scientific">Babesia bigemina</name>
    <dbReference type="NCBI Taxonomy" id="5866"/>
    <lineage>
        <taxon>Eukaryota</taxon>
        <taxon>Sar</taxon>
        <taxon>Alveolata</taxon>
        <taxon>Apicomplexa</taxon>
        <taxon>Aconoidasida</taxon>
        <taxon>Piroplasmida</taxon>
        <taxon>Babesiidae</taxon>
        <taxon>Babesia</taxon>
    </lineage>
</organism>
<reference evidence="9" key="1">
    <citation type="journal article" date="2014" name="Nucleic Acids Res.">
        <title>The evolutionary dynamics of variant antigen genes in Babesia reveal a history of genomic innovation underlying host-parasite interaction.</title>
        <authorList>
            <person name="Jackson A.P."/>
            <person name="Otto T.D."/>
            <person name="Darby A."/>
            <person name="Ramaprasad A."/>
            <person name="Xia D."/>
            <person name="Echaide I.E."/>
            <person name="Farber M."/>
            <person name="Gahlot S."/>
            <person name="Gamble J."/>
            <person name="Gupta D."/>
            <person name="Gupta Y."/>
            <person name="Jackson L."/>
            <person name="Malandrin L."/>
            <person name="Malas T.B."/>
            <person name="Moussa E."/>
            <person name="Nair M."/>
            <person name="Reid A.J."/>
            <person name="Sanders M."/>
            <person name="Sharma J."/>
            <person name="Tracey A."/>
            <person name="Quail M.A."/>
            <person name="Weir W."/>
            <person name="Wastling J.M."/>
            <person name="Hall N."/>
            <person name="Willadsen P."/>
            <person name="Lingelbach K."/>
            <person name="Shiels B."/>
            <person name="Tait A."/>
            <person name="Berriman M."/>
            <person name="Allred D.R."/>
            <person name="Pain A."/>
        </authorList>
    </citation>
    <scope>NUCLEOTIDE SEQUENCE [LARGE SCALE GENOMIC DNA]</scope>
    <source>
        <strain evidence="9">Bond</strain>
    </source>
</reference>
<dbReference type="KEGG" id="bbig:BBBOND_0403040"/>
<keyword evidence="4 7" id="KW-1133">Transmembrane helix</keyword>
<dbReference type="PANTHER" id="PTHR21320:SF3">
    <property type="entry name" value="CYTOCHROME C OXIDASE ASSEMBLY PROTEIN COX11, MITOCHONDRIAL-RELATED"/>
    <property type="match status" value="1"/>
</dbReference>
<dbReference type="InterPro" id="IPR023471">
    <property type="entry name" value="CtaG/Cox11_dom_sf"/>
</dbReference>
<dbReference type="GO" id="GO:0005507">
    <property type="term" value="F:copper ion binding"/>
    <property type="evidence" value="ECO:0007669"/>
    <property type="project" value="InterPro"/>
</dbReference>
<evidence type="ECO:0000256" key="3">
    <source>
        <dbReference type="ARBA" id="ARBA00022692"/>
    </source>
</evidence>
<name>A0A061DAY2_BABBI</name>
<dbReference type="OrthoDB" id="1704689at2759"/>
<evidence type="ECO:0000256" key="4">
    <source>
        <dbReference type="ARBA" id="ARBA00022989"/>
    </source>
</evidence>
<comment type="subcellular location">
    <subcellularLocation>
        <location evidence="2">Mitochondrion inner membrane</location>
        <topology evidence="2">Single-pass membrane protein</topology>
        <orientation evidence="2">Intermembrane side</orientation>
    </subcellularLocation>
</comment>
<dbReference type="OMA" id="THSHLKW"/>
<dbReference type="GeneID" id="24566357"/>
<dbReference type="InterPro" id="IPR007533">
    <property type="entry name" value="Cyt_c_oxidase_assmbl_CtaG"/>
</dbReference>